<evidence type="ECO:0000256" key="3">
    <source>
        <dbReference type="SAM" id="SignalP"/>
    </source>
</evidence>
<keyword evidence="6" id="KW-1185">Reference proteome</keyword>
<evidence type="ECO:0000259" key="4">
    <source>
        <dbReference type="SMART" id="SM00244"/>
    </source>
</evidence>
<dbReference type="PANTHER" id="PTHR23222:SF0">
    <property type="entry name" value="PROHIBITIN 1"/>
    <property type="match status" value="1"/>
</dbReference>
<feature type="signal peptide" evidence="3">
    <location>
        <begin position="1"/>
        <end position="23"/>
    </location>
</feature>
<dbReference type="HOGENOM" id="CLU_047969_0_2_1"/>
<dbReference type="VEuPathDB" id="FungiDB:CNBG_0466"/>
<dbReference type="STRING" id="294750.A0A095EAT4"/>
<dbReference type="SUPFAM" id="SSF117892">
    <property type="entry name" value="Band 7/SPFH domain"/>
    <property type="match status" value="1"/>
</dbReference>
<evidence type="ECO:0000256" key="2">
    <source>
        <dbReference type="RuleBase" id="RU366048"/>
    </source>
</evidence>
<feature type="domain" description="Band 7" evidence="4">
    <location>
        <begin position="24"/>
        <end position="185"/>
    </location>
</feature>
<gene>
    <name evidence="5" type="ORF">CNBG_0466</name>
</gene>
<dbReference type="PANTHER" id="PTHR23222">
    <property type="entry name" value="PROHIBITIN"/>
    <property type="match status" value="1"/>
</dbReference>
<evidence type="ECO:0000313" key="5">
    <source>
        <dbReference type="EMBL" id="KGB74628.1"/>
    </source>
</evidence>
<dbReference type="CDD" id="cd03401">
    <property type="entry name" value="SPFH_prohibitin"/>
    <property type="match status" value="1"/>
</dbReference>
<dbReference type="InterPro" id="IPR001107">
    <property type="entry name" value="Band_7"/>
</dbReference>
<reference evidence="5 6" key="1">
    <citation type="journal article" date="2011" name="MBio">
        <title>Genome variation in Cryptococcus gattii, an emerging pathogen of immunocompetent hosts.</title>
        <authorList>
            <person name="D'Souza C.A."/>
            <person name="Kronstad J.W."/>
            <person name="Taylor G."/>
            <person name="Warren R."/>
            <person name="Yuen M."/>
            <person name="Hu G."/>
            <person name="Jung W.H."/>
            <person name="Sham A."/>
            <person name="Kidd S.E."/>
            <person name="Tangen K."/>
            <person name="Lee N."/>
            <person name="Zeilmaker T."/>
            <person name="Sawkins J."/>
            <person name="McVicker G."/>
            <person name="Shah S."/>
            <person name="Gnerre S."/>
            <person name="Griggs A."/>
            <person name="Zeng Q."/>
            <person name="Bartlett K."/>
            <person name="Li W."/>
            <person name="Wang X."/>
            <person name="Heitman J."/>
            <person name="Stajich J.E."/>
            <person name="Fraser J.A."/>
            <person name="Meyer W."/>
            <person name="Carter D."/>
            <person name="Schein J."/>
            <person name="Krzywinski M."/>
            <person name="Kwon-Chung K.J."/>
            <person name="Varma A."/>
            <person name="Wang J."/>
            <person name="Brunham R."/>
            <person name="Fyfe M."/>
            <person name="Ouellette B.F."/>
            <person name="Siddiqui A."/>
            <person name="Marra M."/>
            <person name="Jones S."/>
            <person name="Holt R."/>
            <person name="Birren B.W."/>
            <person name="Galagan J.E."/>
            <person name="Cuomo C.A."/>
        </authorList>
    </citation>
    <scope>NUCLEOTIDE SEQUENCE [LARGE SCALE GENOMIC DNA]</scope>
    <source>
        <strain evidence="5 6">R265</strain>
    </source>
</reference>
<keyword evidence="2" id="KW-0496">Mitochondrion</keyword>
<dbReference type="FunFam" id="3.30.479.30:FF:000001">
    <property type="entry name" value="Prohibitin 2"/>
    <property type="match status" value="1"/>
</dbReference>
<sequence length="274" mass="30418">MAAAQRLSRLIVPLAIGATVVQSALYDVPGGYRAVLFDRFSGVRPDATGEGTHFLIPWLQRAILYDVRIKPRNISTTTGSKDMQMVSLTLRVMSRPDIEHLPKIYQSLGLDYDERVLPSIGNEVLKATVAQFDASELITNREIVSARIRDDLLNRAKEFNILLEDVSITHMTFGKEFTSAVEQKQIAQQDAERAKFVVEKAEQERQASVIRAEGQAEAANTISKALNKAGDAFVQFKKIETSREIANTLSQNKNVSYVPAANGNMLLQVPSQQQ</sequence>
<name>A0A095EAT4_CRYD2</name>
<protein>
    <recommendedName>
        <fullName evidence="2">Prohibitin</fullName>
    </recommendedName>
</protein>
<organism evidence="5 6">
    <name type="scientific">Cryptococcus deuterogattii (strain R265)</name>
    <name type="common">Cryptococcus gattii VGII (strain R265)</name>
    <dbReference type="NCBI Taxonomy" id="294750"/>
    <lineage>
        <taxon>Eukaryota</taxon>
        <taxon>Fungi</taxon>
        <taxon>Dikarya</taxon>
        <taxon>Basidiomycota</taxon>
        <taxon>Agaricomycotina</taxon>
        <taxon>Tremellomycetes</taxon>
        <taxon>Tremellales</taxon>
        <taxon>Cryptococcaceae</taxon>
        <taxon>Cryptococcus</taxon>
        <taxon>Cryptococcus gattii species complex</taxon>
    </lineage>
</organism>
<evidence type="ECO:0000313" key="6">
    <source>
        <dbReference type="Proteomes" id="UP000029445"/>
    </source>
</evidence>
<reference evidence="5 6" key="2">
    <citation type="journal article" date="2018" name="Proc. Natl. Acad. Sci.">
        <title>RNAi is a critical determinant of centromere evolution in closely related fungi.</title>
        <authorList>
            <person name="Yadav V."/>
            <person name="Sun S."/>
            <person name="Billmyre R.B."/>
            <person name="Thimmappa B.C."/>
            <person name="Shea T."/>
            <person name="Lintner R."/>
            <person name="Bakkeren G."/>
            <person name="Cuomo C.A."/>
            <person name="Heitman J."/>
            <person name="Sanyal K."/>
        </authorList>
    </citation>
    <scope>NUCLEOTIDE SEQUENCE [LARGE SCALE GENOMIC DNA]</scope>
    <source>
        <strain evidence="5 6">R265</strain>
    </source>
</reference>
<dbReference type="PRINTS" id="PR00679">
    <property type="entry name" value="PROHIBITIN"/>
</dbReference>
<accession>A0A095EAT4</accession>
<feature type="chain" id="PRO_5001914984" description="Prohibitin" evidence="3">
    <location>
        <begin position="24"/>
        <end position="274"/>
    </location>
</feature>
<dbReference type="InterPro" id="IPR036013">
    <property type="entry name" value="Band_7/SPFH_dom_sf"/>
</dbReference>
<dbReference type="InterPro" id="IPR000163">
    <property type="entry name" value="Prohibitin"/>
</dbReference>
<dbReference type="EMBL" id="CP025762">
    <property type="protein sequence ID" value="KGB74628.1"/>
    <property type="molecule type" value="Genomic_DNA"/>
</dbReference>
<dbReference type="AlphaFoldDB" id="A0A095EAT4"/>
<dbReference type="GO" id="GO:0000423">
    <property type="term" value="P:mitophagy"/>
    <property type="evidence" value="ECO:0007669"/>
    <property type="project" value="UniProtKB-ARBA"/>
</dbReference>
<keyword evidence="2" id="KW-0999">Mitochondrion inner membrane</keyword>
<dbReference type="GO" id="GO:0005743">
    <property type="term" value="C:mitochondrial inner membrane"/>
    <property type="evidence" value="ECO:0007669"/>
    <property type="project" value="UniProtKB-SubCell"/>
</dbReference>
<dbReference type="SMART" id="SM00244">
    <property type="entry name" value="PHB"/>
    <property type="match status" value="1"/>
</dbReference>
<dbReference type="GO" id="GO:0007005">
    <property type="term" value="P:mitochondrion organization"/>
    <property type="evidence" value="ECO:0007669"/>
    <property type="project" value="TreeGrafter"/>
</dbReference>
<dbReference type="Proteomes" id="UP000029445">
    <property type="component" value="Chromosome 4"/>
</dbReference>
<dbReference type="RefSeq" id="XP_062880619.1">
    <property type="nucleotide sequence ID" value="XM_063024549.1"/>
</dbReference>
<keyword evidence="2" id="KW-0472">Membrane</keyword>
<dbReference type="KEGG" id="cdeu:CNBG_0466"/>
<dbReference type="Pfam" id="PF01145">
    <property type="entry name" value="Band_7"/>
    <property type="match status" value="1"/>
</dbReference>
<evidence type="ECO:0000256" key="1">
    <source>
        <dbReference type="ARBA" id="ARBA00009658"/>
    </source>
</evidence>
<dbReference type="Gene3D" id="3.30.479.30">
    <property type="entry name" value="Band 7 domain"/>
    <property type="match status" value="1"/>
</dbReference>
<dbReference type="GeneID" id="88176703"/>
<comment type="similarity">
    <text evidence="1 2">Belongs to the prohibitin family.</text>
</comment>
<dbReference type="OrthoDB" id="275637at2759"/>
<keyword evidence="3" id="KW-0732">Signal</keyword>
<comment type="subcellular location">
    <subcellularLocation>
        <location evidence="2">Mitochondrion inner membrane</location>
    </subcellularLocation>
</comment>
<proteinExistence type="inferred from homology"/>
<dbReference type="OMA" id="YEFRLVT"/>